<organism evidence="1 2">
    <name type="scientific">Ixodes persulcatus</name>
    <name type="common">Taiga tick</name>
    <dbReference type="NCBI Taxonomy" id="34615"/>
    <lineage>
        <taxon>Eukaryota</taxon>
        <taxon>Metazoa</taxon>
        <taxon>Ecdysozoa</taxon>
        <taxon>Arthropoda</taxon>
        <taxon>Chelicerata</taxon>
        <taxon>Arachnida</taxon>
        <taxon>Acari</taxon>
        <taxon>Parasitiformes</taxon>
        <taxon>Ixodida</taxon>
        <taxon>Ixodoidea</taxon>
        <taxon>Ixodidae</taxon>
        <taxon>Ixodinae</taxon>
        <taxon>Ixodes</taxon>
    </lineage>
</organism>
<dbReference type="Proteomes" id="UP000805193">
    <property type="component" value="Unassembled WGS sequence"/>
</dbReference>
<dbReference type="EMBL" id="JABSTQ010000491">
    <property type="protein sequence ID" value="KAG0445368.1"/>
    <property type="molecule type" value="Genomic_DNA"/>
</dbReference>
<evidence type="ECO:0000313" key="2">
    <source>
        <dbReference type="Proteomes" id="UP000805193"/>
    </source>
</evidence>
<gene>
    <name evidence="1" type="ORF">HPB47_016230</name>
</gene>
<accession>A0AC60R0A7</accession>
<reference evidence="1 2" key="1">
    <citation type="journal article" date="2020" name="Cell">
        <title>Large-Scale Comparative Analyses of Tick Genomes Elucidate Their Genetic Diversity and Vector Capacities.</title>
        <authorList>
            <consortium name="Tick Genome and Microbiome Consortium (TIGMIC)"/>
            <person name="Jia N."/>
            <person name="Wang J."/>
            <person name="Shi W."/>
            <person name="Du L."/>
            <person name="Sun Y."/>
            <person name="Zhan W."/>
            <person name="Jiang J.F."/>
            <person name="Wang Q."/>
            <person name="Zhang B."/>
            <person name="Ji P."/>
            <person name="Bell-Sakyi L."/>
            <person name="Cui X.M."/>
            <person name="Yuan T.T."/>
            <person name="Jiang B.G."/>
            <person name="Yang W.F."/>
            <person name="Lam T.T."/>
            <person name="Chang Q.C."/>
            <person name="Ding S.J."/>
            <person name="Wang X.J."/>
            <person name="Zhu J.G."/>
            <person name="Ruan X.D."/>
            <person name="Zhao L."/>
            <person name="Wei J.T."/>
            <person name="Ye R.Z."/>
            <person name="Que T.C."/>
            <person name="Du C.H."/>
            <person name="Zhou Y.H."/>
            <person name="Cheng J.X."/>
            <person name="Dai P.F."/>
            <person name="Guo W.B."/>
            <person name="Han X.H."/>
            <person name="Huang E.J."/>
            <person name="Li L.F."/>
            <person name="Wei W."/>
            <person name="Gao Y.C."/>
            <person name="Liu J.Z."/>
            <person name="Shao H.Z."/>
            <person name="Wang X."/>
            <person name="Wang C.C."/>
            <person name="Yang T.C."/>
            <person name="Huo Q.B."/>
            <person name="Li W."/>
            <person name="Chen H.Y."/>
            <person name="Chen S.E."/>
            <person name="Zhou L.G."/>
            <person name="Ni X.B."/>
            <person name="Tian J.H."/>
            <person name="Sheng Y."/>
            <person name="Liu T."/>
            <person name="Pan Y.S."/>
            <person name="Xia L.Y."/>
            <person name="Li J."/>
            <person name="Zhao F."/>
            <person name="Cao W.C."/>
        </authorList>
    </citation>
    <scope>NUCLEOTIDE SEQUENCE [LARGE SCALE GENOMIC DNA]</scope>
    <source>
        <strain evidence="1">Iper-2018</strain>
    </source>
</reference>
<proteinExistence type="predicted"/>
<sequence length="870" mass="96883">MKTAGLTLRNEPGAKTRIGMHSGQKNSTPDLSWATASLVLDRSTWRDNLDSDHFPVEMKIHHGQRISGKEQRPVVKWDRFRKLLETEDNRDIEECIRMALSEAKTKVVVKPGAPTPDNHLLNLWASRQQALQGYRKNKTLHLKIKRPEVALPVTAGARRPVGLRLERLTSGVMVYAYQVAGDECHDIICVTLGGTNIKAKLGQANITDCDRLRRSADSEGEGEDQDTKTYEAWAKKQREFVKKFTQTIATTTEVPFVDSRSSHIYEGDGEKLIRELTSKYLKTQKSGNPTFEYEGDSNVKMDEAFTELELVSAIDESNQGSAPGIDGVTYKVLKNMSDKSRAELLNLANASWEKGSLPKEWNEAEVRFIPKPEKPPHVDNLRPTSLTSCVGKMPPTMYGFRRHLSTQDVLDQLHELVIKKAKTPSPRAILALDTKGAFDNVTHEKEKSKPIAMGDRGTPQGSVLSPLLFNLALLPLPALLQDIEGIDLALYADDITVWTSRAGLESWMEEQWRHEASKTVHEFAKLCGLSCSPQKSELLVIKPRRKKGEQENVRITIDGTNITQTTQARILGVIFQNNGKAGALIDKIKVSTGQISNMIRRVTNRRRGLKEEDALTLVQAFVMSRIVYAAPYLKLLKKDRDQLNVTIRKATKIALGVPKHSSTDKLLGMAKHNVVEELIEAHLSNQRVRLSQTSAGRRVLDKLGWQEADRKETGPLPRVWAPTIDSKPLRRNMRPGRNDGRRAVRIAPLTEALGQIEEEEEGPLRAVTTRDVLVTCASIKTCFPKVAEEAAIALALAQPKEYAISSSRSPLPPLTIPTTPTHPSSSLTERWETLLNNPVLEDQLVLISRGQAAMEAHGSREEGTTSIDGV</sequence>
<protein>
    <submittedName>
        <fullName evidence="1">Uncharacterized protein</fullName>
    </submittedName>
</protein>
<keyword evidence="2" id="KW-1185">Reference proteome</keyword>
<comment type="caution">
    <text evidence="1">The sequence shown here is derived from an EMBL/GenBank/DDBJ whole genome shotgun (WGS) entry which is preliminary data.</text>
</comment>
<name>A0AC60R0A7_IXOPE</name>
<evidence type="ECO:0000313" key="1">
    <source>
        <dbReference type="EMBL" id="KAG0445368.1"/>
    </source>
</evidence>